<protein>
    <submittedName>
        <fullName evidence="1">Uncharacterized protein</fullName>
    </submittedName>
</protein>
<sequence>MTRRPPAQRGFAVLLFSYCLEVFDTLQEAEQLADSLRDTTPAGVKVVQLGGHADAPAPAAGSGLTIED</sequence>
<reference evidence="2" key="1">
    <citation type="journal article" date="2019" name="Int. J. Syst. Evol. Microbiol.">
        <title>The Global Catalogue of Microorganisms (GCM) 10K type strain sequencing project: providing services to taxonomists for standard genome sequencing and annotation.</title>
        <authorList>
            <consortium name="The Broad Institute Genomics Platform"/>
            <consortium name="The Broad Institute Genome Sequencing Center for Infectious Disease"/>
            <person name="Wu L."/>
            <person name="Ma J."/>
        </authorList>
    </citation>
    <scope>NUCLEOTIDE SEQUENCE [LARGE SCALE GENOMIC DNA]</scope>
    <source>
        <strain evidence="2">CGMCC 1.8859</strain>
    </source>
</reference>
<evidence type="ECO:0000313" key="2">
    <source>
        <dbReference type="Proteomes" id="UP000637267"/>
    </source>
</evidence>
<proteinExistence type="predicted"/>
<dbReference type="RefSeq" id="WP_188702472.1">
    <property type="nucleotide sequence ID" value="NZ_BMLX01000001.1"/>
</dbReference>
<dbReference type="EMBL" id="BMLX01000001">
    <property type="protein sequence ID" value="GGP18818.1"/>
    <property type="molecule type" value="Genomic_DNA"/>
</dbReference>
<gene>
    <name evidence="1" type="ORF">GCM10010970_07530</name>
</gene>
<keyword evidence="2" id="KW-1185">Reference proteome</keyword>
<dbReference type="Proteomes" id="UP000637267">
    <property type="component" value="Unassembled WGS sequence"/>
</dbReference>
<organism evidence="1 2">
    <name type="scientific">Silvimonas iriomotensis</name>
    <dbReference type="NCBI Taxonomy" id="449662"/>
    <lineage>
        <taxon>Bacteria</taxon>
        <taxon>Pseudomonadati</taxon>
        <taxon>Pseudomonadota</taxon>
        <taxon>Betaproteobacteria</taxon>
        <taxon>Neisseriales</taxon>
        <taxon>Chitinibacteraceae</taxon>
        <taxon>Silvimonas</taxon>
    </lineage>
</organism>
<name>A0ABQ2P5X1_9NEIS</name>
<accession>A0ABQ2P5X1</accession>
<evidence type="ECO:0000313" key="1">
    <source>
        <dbReference type="EMBL" id="GGP18818.1"/>
    </source>
</evidence>
<comment type="caution">
    <text evidence="1">The sequence shown here is derived from an EMBL/GenBank/DDBJ whole genome shotgun (WGS) entry which is preliminary data.</text>
</comment>